<accession>A0A8K0DAW3</accession>
<evidence type="ECO:0000256" key="9">
    <source>
        <dbReference type="SAM" id="Phobius"/>
    </source>
</evidence>
<evidence type="ECO:0000256" key="3">
    <source>
        <dbReference type="ARBA" id="ARBA00022692"/>
    </source>
</evidence>
<keyword evidence="8" id="KW-0807">Transducer</keyword>
<evidence type="ECO:0000256" key="1">
    <source>
        <dbReference type="ARBA" id="ARBA00004141"/>
    </source>
</evidence>
<keyword evidence="7" id="KW-0675">Receptor</keyword>
<keyword evidence="11" id="KW-1185">Reference proteome</keyword>
<keyword evidence="6 9" id="KW-0472">Membrane</keyword>
<dbReference type="GO" id="GO:0007165">
    <property type="term" value="P:signal transduction"/>
    <property type="evidence" value="ECO:0007669"/>
    <property type="project" value="UniProtKB-KW"/>
</dbReference>
<dbReference type="Pfam" id="PF02949">
    <property type="entry name" value="7tm_6"/>
    <property type="match status" value="1"/>
</dbReference>
<keyword evidence="5 9" id="KW-1133">Transmembrane helix</keyword>
<evidence type="ECO:0000313" key="11">
    <source>
        <dbReference type="Proteomes" id="UP000801492"/>
    </source>
</evidence>
<gene>
    <name evidence="10" type="ORF">ILUMI_05544</name>
</gene>
<organism evidence="10 11">
    <name type="scientific">Ignelater luminosus</name>
    <name type="common">Cucubano</name>
    <name type="synonym">Pyrophorus luminosus</name>
    <dbReference type="NCBI Taxonomy" id="2038154"/>
    <lineage>
        <taxon>Eukaryota</taxon>
        <taxon>Metazoa</taxon>
        <taxon>Ecdysozoa</taxon>
        <taxon>Arthropoda</taxon>
        <taxon>Hexapoda</taxon>
        <taxon>Insecta</taxon>
        <taxon>Pterygota</taxon>
        <taxon>Neoptera</taxon>
        <taxon>Endopterygota</taxon>
        <taxon>Coleoptera</taxon>
        <taxon>Polyphaga</taxon>
        <taxon>Elateriformia</taxon>
        <taxon>Elateroidea</taxon>
        <taxon>Elateridae</taxon>
        <taxon>Agrypninae</taxon>
        <taxon>Pyrophorini</taxon>
        <taxon>Ignelater</taxon>
    </lineage>
</organism>
<dbReference type="AlphaFoldDB" id="A0A8K0DAW3"/>
<keyword evidence="3 9" id="KW-0812">Transmembrane</keyword>
<dbReference type="GO" id="GO:0005549">
    <property type="term" value="F:odorant binding"/>
    <property type="evidence" value="ECO:0007669"/>
    <property type="project" value="InterPro"/>
</dbReference>
<dbReference type="InterPro" id="IPR004117">
    <property type="entry name" value="7tm6_olfct_rcpt"/>
</dbReference>
<sequence length="68" mass="7425">MAVSKAAYCSKWYLNCFASSKTPLLLMIQNSQREIITTAGGLIIFNATTVLTVLKVAWSACTLIRGLK</sequence>
<dbReference type="OrthoDB" id="7550533at2759"/>
<proteinExistence type="predicted"/>
<dbReference type="GO" id="GO:0004984">
    <property type="term" value="F:olfactory receptor activity"/>
    <property type="evidence" value="ECO:0007669"/>
    <property type="project" value="InterPro"/>
</dbReference>
<protein>
    <submittedName>
        <fullName evidence="10">Uncharacterized protein</fullName>
    </submittedName>
</protein>
<evidence type="ECO:0000256" key="4">
    <source>
        <dbReference type="ARBA" id="ARBA00022725"/>
    </source>
</evidence>
<evidence type="ECO:0000256" key="8">
    <source>
        <dbReference type="ARBA" id="ARBA00023224"/>
    </source>
</evidence>
<evidence type="ECO:0000256" key="7">
    <source>
        <dbReference type="ARBA" id="ARBA00023170"/>
    </source>
</evidence>
<comment type="subcellular location">
    <subcellularLocation>
        <location evidence="1">Membrane</location>
        <topology evidence="1">Multi-pass membrane protein</topology>
    </subcellularLocation>
</comment>
<comment type="caution">
    <text evidence="10">The sequence shown here is derived from an EMBL/GenBank/DDBJ whole genome shotgun (WGS) entry which is preliminary data.</text>
</comment>
<evidence type="ECO:0000256" key="5">
    <source>
        <dbReference type="ARBA" id="ARBA00022989"/>
    </source>
</evidence>
<evidence type="ECO:0000256" key="6">
    <source>
        <dbReference type="ARBA" id="ARBA00023136"/>
    </source>
</evidence>
<keyword evidence="4" id="KW-0552">Olfaction</keyword>
<dbReference type="GO" id="GO:0016020">
    <property type="term" value="C:membrane"/>
    <property type="evidence" value="ECO:0007669"/>
    <property type="project" value="UniProtKB-SubCell"/>
</dbReference>
<feature type="transmembrane region" description="Helical" evidence="9">
    <location>
        <begin position="35"/>
        <end position="58"/>
    </location>
</feature>
<name>A0A8K0DAW3_IGNLU</name>
<keyword evidence="2" id="KW-0716">Sensory transduction</keyword>
<reference evidence="10" key="1">
    <citation type="submission" date="2019-08" db="EMBL/GenBank/DDBJ databases">
        <title>The genome of the North American firefly Photinus pyralis.</title>
        <authorList>
            <consortium name="Photinus pyralis genome working group"/>
            <person name="Fallon T.R."/>
            <person name="Sander Lower S.E."/>
            <person name="Weng J.-K."/>
        </authorList>
    </citation>
    <scope>NUCLEOTIDE SEQUENCE</scope>
    <source>
        <strain evidence="10">TRF0915ILg1</strain>
        <tissue evidence="10">Whole body</tissue>
    </source>
</reference>
<evidence type="ECO:0000256" key="2">
    <source>
        <dbReference type="ARBA" id="ARBA00022606"/>
    </source>
</evidence>
<evidence type="ECO:0000313" key="10">
    <source>
        <dbReference type="EMBL" id="KAF2900641.1"/>
    </source>
</evidence>
<dbReference type="Proteomes" id="UP000801492">
    <property type="component" value="Unassembled WGS sequence"/>
</dbReference>
<dbReference type="EMBL" id="VTPC01002080">
    <property type="protein sequence ID" value="KAF2900641.1"/>
    <property type="molecule type" value="Genomic_DNA"/>
</dbReference>